<dbReference type="PANTHER" id="PTHR13271">
    <property type="entry name" value="UNCHARACTERIZED PUTATIVE METHYLTRANSFERASE"/>
    <property type="match status" value="1"/>
</dbReference>
<dbReference type="CDD" id="cd10527">
    <property type="entry name" value="SET_LSMT"/>
    <property type="match status" value="1"/>
</dbReference>
<dbReference type="GO" id="GO:0016279">
    <property type="term" value="F:protein-lysine N-methyltransferase activity"/>
    <property type="evidence" value="ECO:0007669"/>
    <property type="project" value="TreeGrafter"/>
</dbReference>
<dbReference type="PANTHER" id="PTHR13271:SF145">
    <property type="entry name" value="SET DOMAIN-CONTAINING PROTEIN"/>
    <property type="match status" value="1"/>
</dbReference>
<dbReference type="EMBL" id="HBIZ01061840">
    <property type="protein sequence ID" value="CAE0785612.1"/>
    <property type="molecule type" value="Transcribed_RNA"/>
</dbReference>
<sequence>MADLVLRGTYEQTNLDQRWRTVIDHASALGIRAAKVGVSQFYYPQINRTLRGAIALEPIAAGEEFIVVPEKYVLSDLTVGNSSLAPVLESPLCKSNSFAACRDGTQLLLAMAVFITREGARSTSLWMPFIKTSIDGHDIEGLPLTWPTNSTRFASESDHFKQLTNSRVERLKSYLALELPRILHSFPAALSEGLPCLKDTTGNCSSAYLTTLYDVNKLIAMFAVVSARYWFLELYGEARPFLAPIADLMNFGQMGVRVRFSDARKQLIFYTLKPIPANTEILFHYGDICREKSMLAYGFAPAGSTPCRRSLQLSKTRVRKPLK</sequence>
<organism evidence="2">
    <name type="scientific">Chrysotila carterae</name>
    <name type="common">Marine alga</name>
    <name type="synonym">Syracosphaera carterae</name>
    <dbReference type="NCBI Taxonomy" id="13221"/>
    <lineage>
        <taxon>Eukaryota</taxon>
        <taxon>Haptista</taxon>
        <taxon>Haptophyta</taxon>
        <taxon>Prymnesiophyceae</taxon>
        <taxon>Isochrysidales</taxon>
        <taxon>Isochrysidaceae</taxon>
        <taxon>Chrysotila</taxon>
    </lineage>
</organism>
<reference evidence="2" key="1">
    <citation type="submission" date="2021-01" db="EMBL/GenBank/DDBJ databases">
        <authorList>
            <person name="Corre E."/>
            <person name="Pelletier E."/>
            <person name="Niang G."/>
            <person name="Scheremetjew M."/>
            <person name="Finn R."/>
            <person name="Kale V."/>
            <person name="Holt S."/>
            <person name="Cochrane G."/>
            <person name="Meng A."/>
            <person name="Brown T."/>
            <person name="Cohen L."/>
        </authorList>
    </citation>
    <scope>NUCLEOTIDE SEQUENCE</scope>
    <source>
        <strain evidence="2">CCMP645</strain>
    </source>
</reference>
<proteinExistence type="predicted"/>
<feature type="domain" description="SET" evidence="1">
    <location>
        <begin position="34"/>
        <end position="286"/>
    </location>
</feature>
<dbReference type="InterPro" id="IPR046341">
    <property type="entry name" value="SET_dom_sf"/>
</dbReference>
<dbReference type="AlphaFoldDB" id="A0A7S4C3A1"/>
<protein>
    <recommendedName>
        <fullName evidence="1">SET domain-containing protein</fullName>
    </recommendedName>
</protein>
<accession>A0A7S4C3A1</accession>
<dbReference type="InterPro" id="IPR001214">
    <property type="entry name" value="SET_dom"/>
</dbReference>
<dbReference type="InterPro" id="IPR050600">
    <property type="entry name" value="SETD3_SETD6_MTase"/>
</dbReference>
<evidence type="ECO:0000313" key="2">
    <source>
        <dbReference type="EMBL" id="CAE0785612.1"/>
    </source>
</evidence>
<dbReference type="SUPFAM" id="SSF82199">
    <property type="entry name" value="SET domain"/>
    <property type="match status" value="1"/>
</dbReference>
<dbReference type="PROSITE" id="PS50280">
    <property type="entry name" value="SET"/>
    <property type="match status" value="1"/>
</dbReference>
<dbReference type="Gene3D" id="3.90.1410.10">
    <property type="entry name" value="set domain protein methyltransferase, domain 1"/>
    <property type="match status" value="1"/>
</dbReference>
<name>A0A7S4C3A1_CHRCT</name>
<gene>
    <name evidence="2" type="ORF">PCAR00345_LOCUS38320</name>
</gene>
<evidence type="ECO:0000259" key="1">
    <source>
        <dbReference type="PROSITE" id="PS50280"/>
    </source>
</evidence>